<comment type="caution">
    <text evidence="1">The sequence shown here is derived from an EMBL/GenBank/DDBJ whole genome shotgun (WGS) entry which is preliminary data.</text>
</comment>
<protein>
    <submittedName>
        <fullName evidence="1">Uncharacterized protein</fullName>
    </submittedName>
</protein>
<organism evidence="1 2">
    <name type="scientific">Myriangium duriaei CBS 260.36</name>
    <dbReference type="NCBI Taxonomy" id="1168546"/>
    <lineage>
        <taxon>Eukaryota</taxon>
        <taxon>Fungi</taxon>
        <taxon>Dikarya</taxon>
        <taxon>Ascomycota</taxon>
        <taxon>Pezizomycotina</taxon>
        <taxon>Dothideomycetes</taxon>
        <taxon>Dothideomycetidae</taxon>
        <taxon>Myriangiales</taxon>
        <taxon>Myriangiaceae</taxon>
        <taxon>Myriangium</taxon>
    </lineage>
</organism>
<evidence type="ECO:0000313" key="1">
    <source>
        <dbReference type="EMBL" id="KAF2155043.1"/>
    </source>
</evidence>
<reference evidence="1" key="1">
    <citation type="journal article" date="2020" name="Stud. Mycol.">
        <title>101 Dothideomycetes genomes: a test case for predicting lifestyles and emergence of pathogens.</title>
        <authorList>
            <person name="Haridas S."/>
            <person name="Albert R."/>
            <person name="Binder M."/>
            <person name="Bloem J."/>
            <person name="Labutti K."/>
            <person name="Salamov A."/>
            <person name="Andreopoulos B."/>
            <person name="Baker S."/>
            <person name="Barry K."/>
            <person name="Bills G."/>
            <person name="Bluhm B."/>
            <person name="Cannon C."/>
            <person name="Castanera R."/>
            <person name="Culley D."/>
            <person name="Daum C."/>
            <person name="Ezra D."/>
            <person name="Gonzalez J."/>
            <person name="Henrissat B."/>
            <person name="Kuo A."/>
            <person name="Liang C."/>
            <person name="Lipzen A."/>
            <person name="Lutzoni F."/>
            <person name="Magnuson J."/>
            <person name="Mondo S."/>
            <person name="Nolan M."/>
            <person name="Ohm R."/>
            <person name="Pangilinan J."/>
            <person name="Park H.-J."/>
            <person name="Ramirez L."/>
            <person name="Alfaro M."/>
            <person name="Sun H."/>
            <person name="Tritt A."/>
            <person name="Yoshinaga Y."/>
            <person name="Zwiers L.-H."/>
            <person name="Turgeon B."/>
            <person name="Goodwin S."/>
            <person name="Spatafora J."/>
            <person name="Crous P."/>
            <person name="Grigoriev I."/>
        </authorList>
    </citation>
    <scope>NUCLEOTIDE SEQUENCE</scope>
    <source>
        <strain evidence="1">CBS 260.36</strain>
    </source>
</reference>
<dbReference type="Proteomes" id="UP000799439">
    <property type="component" value="Unassembled WGS sequence"/>
</dbReference>
<dbReference type="AlphaFoldDB" id="A0A9P4J9S7"/>
<dbReference type="EMBL" id="ML996083">
    <property type="protein sequence ID" value="KAF2155043.1"/>
    <property type="molecule type" value="Genomic_DNA"/>
</dbReference>
<proteinExistence type="predicted"/>
<name>A0A9P4J9S7_9PEZI</name>
<evidence type="ECO:0000313" key="2">
    <source>
        <dbReference type="Proteomes" id="UP000799439"/>
    </source>
</evidence>
<sequence length="189" mass="21704">MIRVLASKYVIVCLASTKNRWSRVTCSLVDKGNATDQVTAHFLLKRFPALLPRKSSEATLDLCFRLTMYRLSTGCISDDLPPDPVRVRCRTTDVRCCVSLQSQYKKHDKNPDPPKACASSTEFRELLPIKKSRGLVFLLRCIFNHSVLICSNINYQESSTCRPLHKETRKHIRKTRNSKEADPWVDFPF</sequence>
<accession>A0A9P4J9S7</accession>
<keyword evidence="2" id="KW-1185">Reference proteome</keyword>
<gene>
    <name evidence="1" type="ORF">K461DRAFT_106933</name>
</gene>